<dbReference type="Proteomes" id="UP001285352">
    <property type="component" value="Unassembled WGS sequence"/>
</dbReference>
<evidence type="ECO:0000256" key="7">
    <source>
        <dbReference type="ARBA" id="ARBA00023291"/>
    </source>
</evidence>
<evidence type="ECO:0000313" key="9">
    <source>
        <dbReference type="EMBL" id="MDX8141366.1"/>
    </source>
</evidence>
<sequence length="67" mass="7065">MHIEIDQDRCCASGQCVLTAEDVFTQRDEDGVVALVDPVPSSAAAQERAVEAAVLCPAGAISVHLRE</sequence>
<keyword evidence="2 8" id="KW-0813">Transport</keyword>
<dbReference type="PANTHER" id="PTHR36923:SF3">
    <property type="entry name" value="FERREDOXIN"/>
    <property type="match status" value="1"/>
</dbReference>
<protein>
    <recommendedName>
        <fullName evidence="8">Ferredoxin</fullName>
    </recommendedName>
</protein>
<comment type="caution">
    <text evidence="9">The sequence shown here is derived from an EMBL/GenBank/DDBJ whole genome shotgun (WGS) entry which is preliminary data.</text>
</comment>
<keyword evidence="7" id="KW-0003">3Fe-4S</keyword>
<gene>
    <name evidence="9" type="ORF">SK854_04525</name>
</gene>
<dbReference type="SUPFAM" id="SSF54862">
    <property type="entry name" value="4Fe-4S ferredoxins"/>
    <property type="match status" value="1"/>
</dbReference>
<dbReference type="InterPro" id="IPR051269">
    <property type="entry name" value="Fe-S_cluster_ET"/>
</dbReference>
<accession>A0ABU4UPJ7</accession>
<keyword evidence="3 8" id="KW-0479">Metal-binding</keyword>
<reference evidence="9 10" key="1">
    <citation type="submission" date="2023-11" db="EMBL/GenBank/DDBJ databases">
        <title>Lentzea sokolovensis, sp. nov., Lentzea kristufkii, sp. nov., and Lentzea miocenensis, sp. nov., rare actinobacteria from Sokolov Coal Basin, Miocene lacustrine sediment, Czech Republic.</title>
        <authorList>
            <person name="Lara A."/>
            <person name="Kotroba L."/>
            <person name="Nouioui I."/>
            <person name="Neumann-Schaal M."/>
            <person name="Mast Y."/>
            <person name="Chronakova A."/>
        </authorList>
    </citation>
    <scope>NUCLEOTIDE SEQUENCE [LARGE SCALE GENOMIC DNA]</scope>
    <source>
        <strain evidence="9 10">BCCO 10_0061</strain>
    </source>
</reference>
<dbReference type="Pfam" id="PF13370">
    <property type="entry name" value="Fer4_13"/>
    <property type="match status" value="1"/>
</dbReference>
<dbReference type="EMBL" id="JAXAVU010000001">
    <property type="protein sequence ID" value="MDX8141366.1"/>
    <property type="molecule type" value="Genomic_DNA"/>
</dbReference>
<dbReference type="Gene3D" id="3.30.70.20">
    <property type="match status" value="1"/>
</dbReference>
<organism evidence="9 10">
    <name type="scientific">Lentzea sokolovensis</name>
    <dbReference type="NCBI Taxonomy" id="3095429"/>
    <lineage>
        <taxon>Bacteria</taxon>
        <taxon>Bacillati</taxon>
        <taxon>Actinomycetota</taxon>
        <taxon>Actinomycetes</taxon>
        <taxon>Pseudonocardiales</taxon>
        <taxon>Pseudonocardiaceae</taxon>
        <taxon>Lentzea</taxon>
    </lineage>
</organism>
<evidence type="ECO:0000256" key="5">
    <source>
        <dbReference type="ARBA" id="ARBA00023004"/>
    </source>
</evidence>
<evidence type="ECO:0000256" key="8">
    <source>
        <dbReference type="RuleBase" id="RU368020"/>
    </source>
</evidence>
<reference evidence="9 10" key="2">
    <citation type="submission" date="2023-11" db="EMBL/GenBank/DDBJ databases">
        <authorList>
            <person name="Lara A.C."/>
            <person name="Chronakova A."/>
        </authorList>
    </citation>
    <scope>NUCLEOTIDE SEQUENCE [LARGE SCALE GENOMIC DNA]</scope>
    <source>
        <strain evidence="9 10">BCCO 10_0061</strain>
    </source>
</reference>
<evidence type="ECO:0000256" key="2">
    <source>
        <dbReference type="ARBA" id="ARBA00022448"/>
    </source>
</evidence>
<comment type="function">
    <text evidence="8">Ferredoxins are iron-sulfur proteins that transfer electrons in a wide variety of metabolic reactions.</text>
</comment>
<evidence type="ECO:0000313" key="10">
    <source>
        <dbReference type="Proteomes" id="UP001285352"/>
    </source>
</evidence>
<evidence type="ECO:0000256" key="6">
    <source>
        <dbReference type="ARBA" id="ARBA00023014"/>
    </source>
</evidence>
<comment type="cofactor">
    <cofactor evidence="1">
        <name>[3Fe-4S] cluster</name>
        <dbReference type="ChEBI" id="CHEBI:21137"/>
    </cofactor>
</comment>
<proteinExistence type="predicted"/>
<keyword evidence="6 8" id="KW-0411">Iron-sulfur</keyword>
<evidence type="ECO:0000256" key="3">
    <source>
        <dbReference type="ARBA" id="ARBA00022723"/>
    </source>
</evidence>
<evidence type="ECO:0000256" key="1">
    <source>
        <dbReference type="ARBA" id="ARBA00001927"/>
    </source>
</evidence>
<dbReference type="PANTHER" id="PTHR36923">
    <property type="entry name" value="FERREDOXIN"/>
    <property type="match status" value="1"/>
</dbReference>
<name>A0ABU4UPJ7_9PSEU</name>
<dbReference type="InterPro" id="IPR001080">
    <property type="entry name" value="3Fe4S_ferredoxin"/>
</dbReference>
<evidence type="ECO:0000256" key="4">
    <source>
        <dbReference type="ARBA" id="ARBA00022982"/>
    </source>
</evidence>
<keyword evidence="5 8" id="KW-0408">Iron</keyword>
<keyword evidence="4 8" id="KW-0249">Electron transport</keyword>
<dbReference type="RefSeq" id="WP_319973665.1">
    <property type="nucleotide sequence ID" value="NZ_JAXAVU010000001.1"/>
</dbReference>
<keyword evidence="10" id="KW-1185">Reference proteome</keyword>
<dbReference type="PRINTS" id="PR00352">
    <property type="entry name" value="3FE4SFRDOXIN"/>
</dbReference>